<dbReference type="FunFam" id="2.160.20.10:FF:000004">
    <property type="entry name" value="Pectin lyase-like superfamily protein"/>
    <property type="match status" value="1"/>
</dbReference>
<dbReference type="Proteomes" id="UP000734854">
    <property type="component" value="Unassembled WGS sequence"/>
</dbReference>
<dbReference type="Gene3D" id="2.160.20.10">
    <property type="entry name" value="Single-stranded right-handed beta-helix, Pectin lyase-like"/>
    <property type="match status" value="1"/>
</dbReference>
<keyword evidence="7" id="KW-0961">Cell wall biogenesis/degradation</keyword>
<evidence type="ECO:0000256" key="5">
    <source>
        <dbReference type="ARBA" id="ARBA00022801"/>
    </source>
</evidence>
<evidence type="ECO:0000256" key="2">
    <source>
        <dbReference type="ARBA" id="ARBA00008834"/>
    </source>
</evidence>
<dbReference type="AlphaFoldDB" id="A0A8J5GKT5"/>
<evidence type="ECO:0000256" key="14">
    <source>
        <dbReference type="PROSITE-ProRule" id="PRU10052"/>
    </source>
</evidence>
<dbReference type="Pfam" id="PF00295">
    <property type="entry name" value="Glyco_hydro_28"/>
    <property type="match status" value="2"/>
</dbReference>
<dbReference type="PANTHER" id="PTHR31375">
    <property type="match status" value="1"/>
</dbReference>
<dbReference type="InterPro" id="IPR000743">
    <property type="entry name" value="Glyco_hydro_28"/>
</dbReference>
<evidence type="ECO:0000256" key="13">
    <source>
        <dbReference type="ARBA" id="ARBA00083621"/>
    </source>
</evidence>
<organism evidence="17 18">
    <name type="scientific">Zingiber officinale</name>
    <name type="common">Ginger</name>
    <name type="synonym">Amomum zingiber</name>
    <dbReference type="NCBI Taxonomy" id="94328"/>
    <lineage>
        <taxon>Eukaryota</taxon>
        <taxon>Viridiplantae</taxon>
        <taxon>Streptophyta</taxon>
        <taxon>Embryophyta</taxon>
        <taxon>Tracheophyta</taxon>
        <taxon>Spermatophyta</taxon>
        <taxon>Magnoliopsida</taxon>
        <taxon>Liliopsida</taxon>
        <taxon>Zingiberales</taxon>
        <taxon>Zingiberaceae</taxon>
        <taxon>Zingiber</taxon>
    </lineage>
</organism>
<dbReference type="GO" id="GO:0071555">
    <property type="term" value="P:cell wall organization"/>
    <property type="evidence" value="ECO:0007669"/>
    <property type="project" value="UniProtKB-KW"/>
</dbReference>
<gene>
    <name evidence="17" type="ORF">ZIOFF_034239</name>
</gene>
<accession>A0A8J5GKT5</accession>
<feature type="chain" id="PRO_5035291670" description="Exopolygalacturonase" evidence="16">
    <location>
        <begin position="21"/>
        <end position="405"/>
    </location>
</feature>
<comment type="similarity">
    <text evidence="2 15">Belongs to the glycosyl hydrolase 28 family.</text>
</comment>
<evidence type="ECO:0000256" key="6">
    <source>
        <dbReference type="ARBA" id="ARBA00023295"/>
    </source>
</evidence>
<evidence type="ECO:0000256" key="11">
    <source>
        <dbReference type="ARBA" id="ARBA00057651"/>
    </source>
</evidence>
<dbReference type="GO" id="GO:0047911">
    <property type="term" value="F:galacturan 1,4-alpha-galacturonidase activity"/>
    <property type="evidence" value="ECO:0007669"/>
    <property type="project" value="UniProtKB-EC"/>
</dbReference>
<dbReference type="InterPro" id="IPR012334">
    <property type="entry name" value="Pectin_lyas_fold"/>
</dbReference>
<keyword evidence="6 15" id="KW-0326">Glycosidase</keyword>
<name>A0A8J5GKT5_ZINOF</name>
<keyword evidence="5 15" id="KW-0378">Hydrolase</keyword>
<evidence type="ECO:0000313" key="18">
    <source>
        <dbReference type="Proteomes" id="UP000734854"/>
    </source>
</evidence>
<dbReference type="GO" id="GO:0005975">
    <property type="term" value="P:carbohydrate metabolic process"/>
    <property type="evidence" value="ECO:0007669"/>
    <property type="project" value="InterPro"/>
</dbReference>
<evidence type="ECO:0000256" key="8">
    <source>
        <dbReference type="ARBA" id="ARBA00038933"/>
    </source>
</evidence>
<feature type="active site" evidence="14">
    <location>
        <position position="234"/>
    </location>
</feature>
<dbReference type="InterPro" id="IPR011050">
    <property type="entry name" value="Pectin_lyase_fold/virulence"/>
</dbReference>
<evidence type="ECO:0000256" key="1">
    <source>
        <dbReference type="ARBA" id="ARBA00004191"/>
    </source>
</evidence>
<keyword evidence="16" id="KW-0732">Signal</keyword>
<feature type="signal peptide" evidence="16">
    <location>
        <begin position="1"/>
        <end position="20"/>
    </location>
</feature>
<dbReference type="EC" id="3.2.1.67" evidence="8"/>
<evidence type="ECO:0000313" key="17">
    <source>
        <dbReference type="EMBL" id="KAG6508857.1"/>
    </source>
</evidence>
<dbReference type="PROSITE" id="PS00502">
    <property type="entry name" value="POLYGALACTURONASE"/>
    <property type="match status" value="1"/>
</dbReference>
<evidence type="ECO:0000256" key="12">
    <source>
        <dbReference type="ARBA" id="ARBA00068298"/>
    </source>
</evidence>
<comment type="caution">
    <text evidence="17">The sequence shown here is derived from an EMBL/GenBank/DDBJ whole genome shotgun (WGS) entry which is preliminary data.</text>
</comment>
<reference evidence="17 18" key="1">
    <citation type="submission" date="2020-08" db="EMBL/GenBank/DDBJ databases">
        <title>Plant Genome Project.</title>
        <authorList>
            <person name="Zhang R.-G."/>
        </authorList>
    </citation>
    <scope>NUCLEOTIDE SEQUENCE [LARGE SCALE GENOMIC DNA]</scope>
    <source>
        <tissue evidence="17">Rhizome</tissue>
    </source>
</reference>
<comment type="subcellular location">
    <subcellularLocation>
        <location evidence="1">Secreted</location>
        <location evidence="1">Cell wall</location>
    </subcellularLocation>
</comment>
<evidence type="ECO:0000256" key="15">
    <source>
        <dbReference type="RuleBase" id="RU361169"/>
    </source>
</evidence>
<keyword evidence="18" id="KW-1185">Reference proteome</keyword>
<protein>
    <recommendedName>
        <fullName evidence="12">Exopolygalacturonase</fullName>
        <ecNumber evidence="8">3.2.1.67</ecNumber>
    </recommendedName>
    <alternativeName>
        <fullName evidence="9">Galacturan 1,4-alpha-galacturonidase</fullName>
    </alternativeName>
    <alternativeName>
        <fullName evidence="13">Pectinase</fullName>
    </alternativeName>
</protein>
<evidence type="ECO:0000256" key="16">
    <source>
        <dbReference type="SAM" id="SignalP"/>
    </source>
</evidence>
<sequence length="405" mass="42208">MAKATTTMIVCLSLLRVAMAATYSVTDYGAEADGQTDSTKAFLAAWSSACGAARPATIYVPAGRFLVGQATTFQGPCNNSAVTILVHGILVAPAGYTSAVNWLLFKYVDGVSILGGTIDGRGQAFWACKDAGRSCPQGATSLSVAESKNVVIRGLTSLNSEMFHISIFGSSSVKVQGAKIIAPGDSPNTDGIHIQMSTEVTILSTRIKTGDDCISMGQGASGVWIEKVNCGPGHGISIGSLGGTASEAGVQNITVTSVFFSGTQNGLRIKTWGRGYSGFVRGVTFAHAVMQDVSYPIVVDQNYCPGNVNCPGQVQLIPYFFFLYVIKRIAAPQSSGVKISGVSYSDIRGSSATPVAVKFDCSASNPCSDLSLSDIKLTFENKEAQAYCKNAEGSTSGTINPPSCI</sequence>
<comment type="function">
    <text evidence="11">May function in depolymerizing pectin during pollen development, germination, and tube growth. Acts as an exo-polygalacturonase.</text>
</comment>
<dbReference type="SUPFAM" id="SSF51126">
    <property type="entry name" value="Pectin lyase-like"/>
    <property type="match status" value="1"/>
</dbReference>
<evidence type="ECO:0000256" key="4">
    <source>
        <dbReference type="ARBA" id="ARBA00022525"/>
    </source>
</evidence>
<evidence type="ECO:0000256" key="3">
    <source>
        <dbReference type="ARBA" id="ARBA00022512"/>
    </source>
</evidence>
<dbReference type="GO" id="GO:0004650">
    <property type="term" value="F:polygalacturonase activity"/>
    <property type="evidence" value="ECO:0007669"/>
    <property type="project" value="InterPro"/>
</dbReference>
<proteinExistence type="inferred from homology"/>
<keyword evidence="3" id="KW-0134">Cell wall</keyword>
<keyword evidence="4" id="KW-0964">Secreted</keyword>
<evidence type="ECO:0000256" key="10">
    <source>
        <dbReference type="ARBA" id="ARBA00048766"/>
    </source>
</evidence>
<dbReference type="EMBL" id="JACMSC010000009">
    <property type="protein sequence ID" value="KAG6508857.1"/>
    <property type="molecule type" value="Genomic_DNA"/>
</dbReference>
<evidence type="ECO:0000256" key="9">
    <source>
        <dbReference type="ARBA" id="ARBA00043142"/>
    </source>
</evidence>
<evidence type="ECO:0000256" key="7">
    <source>
        <dbReference type="ARBA" id="ARBA00023316"/>
    </source>
</evidence>
<comment type="catalytic activity">
    <reaction evidence="10">
        <text>[(1-&gt;4)-alpha-D-galacturonosyl](n) + H2O = alpha-D-galacturonate + [(1-&gt;4)-alpha-D-galacturonosyl](n-1)</text>
        <dbReference type="Rhea" id="RHEA:14117"/>
        <dbReference type="Rhea" id="RHEA-COMP:14570"/>
        <dbReference type="Rhea" id="RHEA-COMP:14572"/>
        <dbReference type="ChEBI" id="CHEBI:15377"/>
        <dbReference type="ChEBI" id="CHEBI:58658"/>
        <dbReference type="ChEBI" id="CHEBI:140523"/>
        <dbReference type="EC" id="3.2.1.67"/>
    </reaction>
</comment>